<dbReference type="GO" id="GO:0010150">
    <property type="term" value="P:leaf senescence"/>
    <property type="evidence" value="ECO:0007669"/>
    <property type="project" value="UniProtKB-ARBA"/>
</dbReference>
<accession>A0AAW1K9C2</accession>
<dbReference type="PANTHER" id="PTHR33083">
    <property type="entry name" value="EXPRESSED PROTEIN"/>
    <property type="match status" value="1"/>
</dbReference>
<dbReference type="Proteomes" id="UP001443914">
    <property type="component" value="Unassembled WGS sequence"/>
</dbReference>
<comment type="similarity">
    <text evidence="1">Belongs to the senescence regulator S40 family.</text>
</comment>
<dbReference type="Pfam" id="PF04520">
    <property type="entry name" value="Senescence_reg"/>
    <property type="match status" value="1"/>
</dbReference>
<evidence type="ECO:0000313" key="4">
    <source>
        <dbReference type="Proteomes" id="UP001443914"/>
    </source>
</evidence>
<organism evidence="3 4">
    <name type="scientific">Saponaria officinalis</name>
    <name type="common">Common soapwort</name>
    <name type="synonym">Lychnis saponaria</name>
    <dbReference type="NCBI Taxonomy" id="3572"/>
    <lineage>
        <taxon>Eukaryota</taxon>
        <taxon>Viridiplantae</taxon>
        <taxon>Streptophyta</taxon>
        <taxon>Embryophyta</taxon>
        <taxon>Tracheophyta</taxon>
        <taxon>Spermatophyta</taxon>
        <taxon>Magnoliopsida</taxon>
        <taxon>eudicotyledons</taxon>
        <taxon>Gunneridae</taxon>
        <taxon>Pentapetalae</taxon>
        <taxon>Caryophyllales</taxon>
        <taxon>Caryophyllaceae</taxon>
        <taxon>Caryophylleae</taxon>
        <taxon>Saponaria</taxon>
    </lineage>
</organism>
<dbReference type="PANTHER" id="PTHR33083:SF49">
    <property type="entry name" value="SENESCENCE REGULATOR"/>
    <property type="match status" value="1"/>
</dbReference>
<feature type="region of interest" description="Disordered" evidence="2">
    <location>
        <begin position="35"/>
        <end position="66"/>
    </location>
</feature>
<sequence>MDFQESDIIFSDDLSSDQTNTIEYYSVSMSNRHGNRVVKKKVQERSSSVPLNIPGSSSSSSSPSSSFRYEIDHFGDDFYNENDEIVPPHVIVDRRCASFNMNGKKRKNLIHFRNSILKLTGFLES</sequence>
<evidence type="ECO:0000256" key="2">
    <source>
        <dbReference type="SAM" id="MobiDB-lite"/>
    </source>
</evidence>
<evidence type="ECO:0000256" key="1">
    <source>
        <dbReference type="ARBA" id="ARBA00034773"/>
    </source>
</evidence>
<gene>
    <name evidence="3" type="ORF">RND81_06G097600</name>
</gene>
<proteinExistence type="inferred from homology"/>
<protein>
    <submittedName>
        <fullName evidence="3">Uncharacterized protein</fullName>
    </submittedName>
</protein>
<reference evidence="3" key="1">
    <citation type="submission" date="2024-03" db="EMBL/GenBank/DDBJ databases">
        <title>WGS assembly of Saponaria officinalis var. Norfolk2.</title>
        <authorList>
            <person name="Jenkins J."/>
            <person name="Shu S."/>
            <person name="Grimwood J."/>
            <person name="Barry K."/>
            <person name="Goodstein D."/>
            <person name="Schmutz J."/>
            <person name="Leebens-Mack J."/>
            <person name="Osbourn A."/>
        </authorList>
    </citation>
    <scope>NUCLEOTIDE SEQUENCE [LARGE SCALE GENOMIC DNA]</scope>
    <source>
        <strain evidence="3">JIC</strain>
    </source>
</reference>
<keyword evidence="4" id="KW-1185">Reference proteome</keyword>
<feature type="compositionally biased region" description="Low complexity" evidence="2">
    <location>
        <begin position="46"/>
        <end position="66"/>
    </location>
</feature>
<name>A0AAW1K9C2_SAPOF</name>
<dbReference type="AlphaFoldDB" id="A0AAW1K9C2"/>
<dbReference type="InterPro" id="IPR007608">
    <property type="entry name" value="Senescence_reg_S40"/>
</dbReference>
<dbReference type="EMBL" id="JBDFQZ010000006">
    <property type="protein sequence ID" value="KAK9714482.1"/>
    <property type="molecule type" value="Genomic_DNA"/>
</dbReference>
<comment type="caution">
    <text evidence="3">The sequence shown here is derived from an EMBL/GenBank/DDBJ whole genome shotgun (WGS) entry which is preliminary data.</text>
</comment>
<evidence type="ECO:0000313" key="3">
    <source>
        <dbReference type="EMBL" id="KAK9714482.1"/>
    </source>
</evidence>